<accession>A0A182XXM3</accession>
<dbReference type="VEuPathDB" id="VectorBase:ASTE006184"/>
<evidence type="ECO:0000256" key="6">
    <source>
        <dbReference type="ARBA" id="ARBA00023157"/>
    </source>
</evidence>
<dbReference type="GO" id="GO:0006508">
    <property type="term" value="P:proteolysis"/>
    <property type="evidence" value="ECO:0007669"/>
    <property type="project" value="InterPro"/>
</dbReference>
<proteinExistence type="inferred from homology"/>
<keyword evidence="5" id="KW-0391">Immunity</keyword>
<comment type="similarity">
    <text evidence="8">Belongs to the peptidase S1 family. CLIP subfamily.</text>
</comment>
<evidence type="ECO:0000256" key="2">
    <source>
        <dbReference type="ARBA" id="ARBA00022525"/>
    </source>
</evidence>
<protein>
    <submittedName>
        <fullName evidence="9">Uncharacterized protein</fullName>
    </submittedName>
</protein>
<evidence type="ECO:0000256" key="5">
    <source>
        <dbReference type="ARBA" id="ARBA00022859"/>
    </source>
</evidence>
<dbReference type="SUPFAM" id="SSF50494">
    <property type="entry name" value="Trypsin-like serine proteases"/>
    <property type="match status" value="1"/>
</dbReference>
<keyword evidence="2" id="KW-0964">Secreted</keyword>
<dbReference type="VEuPathDB" id="VectorBase:ASTEI20_037850"/>
<evidence type="ECO:0000256" key="7">
    <source>
        <dbReference type="ARBA" id="ARBA00023180"/>
    </source>
</evidence>
<dbReference type="Gene3D" id="2.40.10.10">
    <property type="entry name" value="Trypsin-like serine proteases"/>
    <property type="match status" value="2"/>
</dbReference>
<keyword evidence="10" id="KW-1185">Reference proteome</keyword>
<dbReference type="VEuPathDB" id="VectorBase:ASTEI00959"/>
<keyword evidence="4" id="KW-0732">Signal</keyword>
<evidence type="ECO:0000256" key="8">
    <source>
        <dbReference type="ARBA" id="ARBA00024195"/>
    </source>
</evidence>
<keyword evidence="7" id="KW-0325">Glycoprotein</keyword>
<dbReference type="InterPro" id="IPR009003">
    <property type="entry name" value="Peptidase_S1_PA"/>
</dbReference>
<dbReference type="PANTHER" id="PTHR24256">
    <property type="entry name" value="TRYPTASE-RELATED"/>
    <property type="match status" value="1"/>
</dbReference>
<dbReference type="SMART" id="SM00020">
    <property type="entry name" value="Tryp_SPc"/>
    <property type="match status" value="1"/>
</dbReference>
<dbReference type="GO" id="GO:0005576">
    <property type="term" value="C:extracellular region"/>
    <property type="evidence" value="ECO:0007669"/>
    <property type="project" value="UniProtKB-SubCell"/>
</dbReference>
<dbReference type="STRING" id="30069.A0A182XXM3"/>
<dbReference type="OMA" id="WILANMQ"/>
<dbReference type="Pfam" id="PF00089">
    <property type="entry name" value="Trypsin"/>
    <property type="match status" value="1"/>
</dbReference>
<keyword evidence="3" id="KW-0399">Innate immunity</keyword>
<evidence type="ECO:0000313" key="9">
    <source>
        <dbReference type="EnsemblMetazoa" id="ASTEI00959-PA"/>
    </source>
</evidence>
<dbReference type="GO" id="GO:0045087">
    <property type="term" value="P:innate immune response"/>
    <property type="evidence" value="ECO:0007669"/>
    <property type="project" value="UniProtKB-KW"/>
</dbReference>
<evidence type="ECO:0000256" key="3">
    <source>
        <dbReference type="ARBA" id="ARBA00022588"/>
    </source>
</evidence>
<evidence type="ECO:0000256" key="4">
    <source>
        <dbReference type="ARBA" id="ARBA00022729"/>
    </source>
</evidence>
<dbReference type="Proteomes" id="UP000076408">
    <property type="component" value="Unassembled WGS sequence"/>
</dbReference>
<dbReference type="PROSITE" id="PS50240">
    <property type="entry name" value="TRYPSIN_DOM"/>
    <property type="match status" value="1"/>
</dbReference>
<dbReference type="AlphaFoldDB" id="A0A182XXM3"/>
<dbReference type="InterPro" id="IPR051487">
    <property type="entry name" value="Ser/Thr_Proteases_Immune/Dev"/>
</dbReference>
<evidence type="ECO:0000313" key="10">
    <source>
        <dbReference type="Proteomes" id="UP000076408"/>
    </source>
</evidence>
<name>A0A182XXM3_ANOST</name>
<dbReference type="VEuPathDB" id="VectorBase:ASTE006183"/>
<dbReference type="EnsemblMetazoa" id="ASTEI00959-RA">
    <property type="protein sequence ID" value="ASTEI00959-PA"/>
    <property type="gene ID" value="ASTEI00959"/>
</dbReference>
<evidence type="ECO:0000256" key="1">
    <source>
        <dbReference type="ARBA" id="ARBA00004613"/>
    </source>
</evidence>
<dbReference type="InterPro" id="IPR001254">
    <property type="entry name" value="Trypsin_dom"/>
</dbReference>
<reference evidence="10" key="1">
    <citation type="journal article" date="2014" name="Genome Biol.">
        <title>Genome analysis of a major urban malaria vector mosquito, Anopheles stephensi.</title>
        <authorList>
            <person name="Jiang X."/>
            <person name="Peery A."/>
            <person name="Hall A.B."/>
            <person name="Sharma A."/>
            <person name="Chen X.G."/>
            <person name="Waterhouse R.M."/>
            <person name="Komissarov A."/>
            <person name="Riehle M.M."/>
            <person name="Shouche Y."/>
            <person name="Sharakhova M.V."/>
            <person name="Lawson D."/>
            <person name="Pakpour N."/>
            <person name="Arensburger P."/>
            <person name="Davidson V.L."/>
            <person name="Eiglmeier K."/>
            <person name="Emrich S."/>
            <person name="George P."/>
            <person name="Kennedy R.C."/>
            <person name="Mane S.P."/>
            <person name="Maslen G."/>
            <person name="Oringanje C."/>
            <person name="Qi Y."/>
            <person name="Settlage R."/>
            <person name="Tojo M."/>
            <person name="Tubio J.M."/>
            <person name="Unger M.F."/>
            <person name="Wang B."/>
            <person name="Vernick K.D."/>
            <person name="Ribeiro J.M."/>
            <person name="James A.A."/>
            <person name="Michel K."/>
            <person name="Riehle M.A."/>
            <person name="Luckhart S."/>
            <person name="Sharakhov I.V."/>
            <person name="Tu Z."/>
        </authorList>
    </citation>
    <scope>NUCLEOTIDE SEQUENCE [LARGE SCALE GENOMIC DNA]</scope>
    <source>
        <strain evidence="10">Indian</strain>
    </source>
</reference>
<dbReference type="InterPro" id="IPR043504">
    <property type="entry name" value="Peptidase_S1_PA_chymotrypsin"/>
</dbReference>
<comment type="subcellular location">
    <subcellularLocation>
        <location evidence="1">Secreted</location>
    </subcellularLocation>
</comment>
<sequence>MGEYDKSTMTDCAQVDGQSVCAPPVQILRIESLIVHTGFNKPRYANDIALIRLRDRADTSRSNVKPICLPVTNELRSSKPTRYTLTAWASGSRGNVLERSQRELVESVECQKLYTDKSVTLEKTTRQICIKQQQESGSRCNFPSSAAPLQVVQQVQGKSRYVLYGVLSYGPKNCSALYPDVYTNVASYMDWILENIQDPSYLNSVNCQERYNAIHYPLRK</sequence>
<dbReference type="GO" id="GO:0004252">
    <property type="term" value="F:serine-type endopeptidase activity"/>
    <property type="evidence" value="ECO:0007669"/>
    <property type="project" value="InterPro"/>
</dbReference>
<organism evidence="9 10">
    <name type="scientific">Anopheles stephensi</name>
    <name type="common">Indo-Pakistan malaria mosquito</name>
    <dbReference type="NCBI Taxonomy" id="30069"/>
    <lineage>
        <taxon>Eukaryota</taxon>
        <taxon>Metazoa</taxon>
        <taxon>Ecdysozoa</taxon>
        <taxon>Arthropoda</taxon>
        <taxon>Hexapoda</taxon>
        <taxon>Insecta</taxon>
        <taxon>Pterygota</taxon>
        <taxon>Neoptera</taxon>
        <taxon>Endopterygota</taxon>
        <taxon>Diptera</taxon>
        <taxon>Nematocera</taxon>
        <taxon>Culicoidea</taxon>
        <taxon>Culicidae</taxon>
        <taxon>Anophelinae</taxon>
        <taxon>Anopheles</taxon>
    </lineage>
</organism>
<keyword evidence="6" id="KW-1015">Disulfide bond</keyword>
<reference evidence="9" key="2">
    <citation type="submission" date="2020-05" db="UniProtKB">
        <authorList>
            <consortium name="EnsemblMetazoa"/>
        </authorList>
    </citation>
    <scope>IDENTIFICATION</scope>
    <source>
        <strain evidence="9">Indian</strain>
    </source>
</reference>